<organism evidence="10 11">
    <name type="scientific">Flavobacterium psychrotolerans</name>
    <dbReference type="NCBI Taxonomy" id="2169410"/>
    <lineage>
        <taxon>Bacteria</taxon>
        <taxon>Pseudomonadati</taxon>
        <taxon>Bacteroidota</taxon>
        <taxon>Flavobacteriia</taxon>
        <taxon>Flavobacteriales</taxon>
        <taxon>Flavobacteriaceae</taxon>
        <taxon>Flavobacterium</taxon>
    </lineage>
</organism>
<dbReference type="GO" id="GO:0009103">
    <property type="term" value="P:lipopolysaccharide biosynthetic process"/>
    <property type="evidence" value="ECO:0007669"/>
    <property type="project" value="UniProtKB-KW"/>
</dbReference>
<reference evidence="10 11" key="1">
    <citation type="submission" date="2018-04" db="EMBL/GenBank/DDBJ databases">
        <title>Flavobacterium sp. nov., isolated from glacier ice.</title>
        <authorList>
            <person name="Liu Q."/>
            <person name="Xin Y.-H."/>
        </authorList>
    </citation>
    <scope>NUCLEOTIDE SEQUENCE [LARGE SCALE GENOMIC DNA]</scope>
    <source>
        <strain evidence="10 11">RB1R5</strain>
    </source>
</reference>
<dbReference type="GO" id="GO:0016757">
    <property type="term" value="F:glycosyltransferase activity"/>
    <property type="evidence" value="ECO:0007669"/>
    <property type="project" value="UniProtKB-KW"/>
</dbReference>
<dbReference type="Proteomes" id="UP000245449">
    <property type="component" value="Unassembled WGS sequence"/>
</dbReference>
<gene>
    <name evidence="10" type="ORF">DB895_13815</name>
</gene>
<feature type="transmembrane region" description="Helical" evidence="8">
    <location>
        <begin position="259"/>
        <end position="285"/>
    </location>
</feature>
<dbReference type="PANTHER" id="PTHR48090:SF3">
    <property type="entry name" value="UNDECAPRENYL-PHOSPHATE 4-DEOXY-4-FORMAMIDO-L-ARABINOSE TRANSFERASE"/>
    <property type="match status" value="1"/>
</dbReference>
<dbReference type="GO" id="GO:0005886">
    <property type="term" value="C:plasma membrane"/>
    <property type="evidence" value="ECO:0007669"/>
    <property type="project" value="TreeGrafter"/>
</dbReference>
<dbReference type="PANTHER" id="PTHR48090">
    <property type="entry name" value="UNDECAPRENYL-PHOSPHATE 4-DEOXY-4-FORMAMIDO-L-ARABINOSE TRANSFERASE-RELATED"/>
    <property type="match status" value="1"/>
</dbReference>
<dbReference type="Gene3D" id="3.90.550.10">
    <property type="entry name" value="Spore Coat Polysaccharide Biosynthesis Protein SpsA, Chain A"/>
    <property type="match status" value="1"/>
</dbReference>
<dbReference type="InterPro" id="IPR029044">
    <property type="entry name" value="Nucleotide-diphossugar_trans"/>
</dbReference>
<protein>
    <submittedName>
        <fullName evidence="10">Glycosyl transferase family 2</fullName>
    </submittedName>
</protein>
<keyword evidence="6 8" id="KW-1133">Transmembrane helix</keyword>
<proteinExistence type="predicted"/>
<keyword evidence="11" id="KW-1185">Reference proteome</keyword>
<evidence type="ECO:0000256" key="1">
    <source>
        <dbReference type="ARBA" id="ARBA00022475"/>
    </source>
</evidence>
<evidence type="ECO:0000256" key="8">
    <source>
        <dbReference type="SAM" id="Phobius"/>
    </source>
</evidence>
<keyword evidence="4 8" id="KW-0812">Transmembrane</keyword>
<feature type="domain" description="Glycosyltransferase 2-like" evidence="9">
    <location>
        <begin position="4"/>
        <end position="161"/>
    </location>
</feature>
<evidence type="ECO:0000256" key="4">
    <source>
        <dbReference type="ARBA" id="ARBA00022692"/>
    </source>
</evidence>
<evidence type="ECO:0000256" key="7">
    <source>
        <dbReference type="ARBA" id="ARBA00023136"/>
    </source>
</evidence>
<keyword evidence="1" id="KW-1003">Cell membrane</keyword>
<name>A0A2U1JFL6_9FLAO</name>
<evidence type="ECO:0000256" key="3">
    <source>
        <dbReference type="ARBA" id="ARBA00022679"/>
    </source>
</evidence>
<evidence type="ECO:0000256" key="2">
    <source>
        <dbReference type="ARBA" id="ARBA00022676"/>
    </source>
</evidence>
<feature type="transmembrane region" description="Helical" evidence="8">
    <location>
        <begin position="226"/>
        <end position="247"/>
    </location>
</feature>
<dbReference type="OrthoDB" id="9807778at2"/>
<comment type="caution">
    <text evidence="10">The sequence shown here is derived from an EMBL/GenBank/DDBJ whole genome shotgun (WGS) entry which is preliminary data.</text>
</comment>
<dbReference type="RefSeq" id="WP_116725953.1">
    <property type="nucleotide sequence ID" value="NZ_QCZI01000028.1"/>
</dbReference>
<sequence>MKISFVIPVFRNEGSIISTYEKILELVHQLHFQYEFIFINDGSDDHSIEELLFLHEKDLQVKVLSFSRNFGQVAAIIAGLKEVTGDVVINMSADLQEPISLIGEMISKWQAGNEIVIGHRIDREDSFIANNASIIFYKMMRYVNPKMPKGGFDFMLIDKKPLAVLNQIDERNRFFQGDILWLGFNTAFIPYTRLKRTIGKSQWTLAKKLKYFIDGLLNTSYIPIRLMSLMGIGFSLFGFLYALIIAYNRFINNTPFTGWAPLMIIILIIGGLIMLMLGIIGEYMWRTYDETRKRPLYIIKDKYIKDEKNN</sequence>
<keyword evidence="5" id="KW-0448">Lipopolysaccharide biosynthesis</keyword>
<accession>A0A2U1JFL6</accession>
<dbReference type="SUPFAM" id="SSF53448">
    <property type="entry name" value="Nucleotide-diphospho-sugar transferases"/>
    <property type="match status" value="1"/>
</dbReference>
<keyword evidence="7 8" id="KW-0472">Membrane</keyword>
<dbReference type="InterPro" id="IPR001173">
    <property type="entry name" value="Glyco_trans_2-like"/>
</dbReference>
<dbReference type="CDD" id="cd04187">
    <property type="entry name" value="DPM1_like_bac"/>
    <property type="match status" value="1"/>
</dbReference>
<dbReference type="InterPro" id="IPR050256">
    <property type="entry name" value="Glycosyltransferase_2"/>
</dbReference>
<keyword evidence="3 10" id="KW-0808">Transferase</keyword>
<evidence type="ECO:0000313" key="10">
    <source>
        <dbReference type="EMBL" id="PWA03891.1"/>
    </source>
</evidence>
<dbReference type="AlphaFoldDB" id="A0A2U1JFL6"/>
<evidence type="ECO:0000256" key="5">
    <source>
        <dbReference type="ARBA" id="ARBA00022985"/>
    </source>
</evidence>
<keyword evidence="2" id="KW-0328">Glycosyltransferase</keyword>
<evidence type="ECO:0000256" key="6">
    <source>
        <dbReference type="ARBA" id="ARBA00022989"/>
    </source>
</evidence>
<dbReference type="Pfam" id="PF00535">
    <property type="entry name" value="Glycos_transf_2"/>
    <property type="match status" value="1"/>
</dbReference>
<evidence type="ECO:0000259" key="9">
    <source>
        <dbReference type="Pfam" id="PF00535"/>
    </source>
</evidence>
<dbReference type="EMBL" id="QCZI01000028">
    <property type="protein sequence ID" value="PWA03891.1"/>
    <property type="molecule type" value="Genomic_DNA"/>
</dbReference>
<evidence type="ECO:0000313" key="11">
    <source>
        <dbReference type="Proteomes" id="UP000245449"/>
    </source>
</evidence>